<keyword evidence="3" id="KW-1185">Reference proteome</keyword>
<comment type="caution">
    <text evidence="2">The sequence shown here is derived from an EMBL/GenBank/DDBJ whole genome shotgun (WGS) entry which is preliminary data.</text>
</comment>
<accession>A0ABU4GE92</accession>
<protein>
    <submittedName>
        <fullName evidence="2">NUDIX domain-containing protein</fullName>
    </submittedName>
</protein>
<dbReference type="InterPro" id="IPR015797">
    <property type="entry name" value="NUDIX_hydrolase-like_dom_sf"/>
</dbReference>
<proteinExistence type="predicted"/>
<dbReference type="InterPro" id="IPR000086">
    <property type="entry name" value="NUDIX_hydrolase_dom"/>
</dbReference>
<dbReference type="PANTHER" id="PTHR10885">
    <property type="entry name" value="ISOPENTENYL-DIPHOSPHATE DELTA-ISOMERASE"/>
    <property type="match status" value="1"/>
</dbReference>
<evidence type="ECO:0000313" key="3">
    <source>
        <dbReference type="Proteomes" id="UP001282284"/>
    </source>
</evidence>
<dbReference type="RefSeq" id="WP_317946825.1">
    <property type="nucleotide sequence ID" value="NZ_JAUBDI010000034.1"/>
</dbReference>
<evidence type="ECO:0000313" key="2">
    <source>
        <dbReference type="EMBL" id="MDW0115226.1"/>
    </source>
</evidence>
<gene>
    <name evidence="2" type="ORF">QT711_18915</name>
</gene>
<sequence>MTEQLKVFDVDYRYIGEETRENVHEKGLWHETFHCWLMDEADVYIQKRSSKKKDFPGLFDITAAGHLLATENVTDGTREVEEELGINVDPAKLVQAGVVRDVIELPSFIDKEFANVFLYKSTFSPTDFSLQDEEVEGIYTVGISEIKALFRNESKVVTCKNLRDGTLSEITLNDFVPHETGYFHKVAEMLEHQLMIRYNGFQ</sequence>
<evidence type="ECO:0000259" key="1">
    <source>
        <dbReference type="PROSITE" id="PS51462"/>
    </source>
</evidence>
<organism evidence="2 3">
    <name type="scientific">Sporosarcina saromensis</name>
    <dbReference type="NCBI Taxonomy" id="359365"/>
    <lineage>
        <taxon>Bacteria</taxon>
        <taxon>Bacillati</taxon>
        <taxon>Bacillota</taxon>
        <taxon>Bacilli</taxon>
        <taxon>Bacillales</taxon>
        <taxon>Caryophanaceae</taxon>
        <taxon>Sporosarcina</taxon>
    </lineage>
</organism>
<dbReference type="Proteomes" id="UP001282284">
    <property type="component" value="Unassembled WGS sequence"/>
</dbReference>
<reference evidence="2 3" key="1">
    <citation type="submission" date="2023-06" db="EMBL/GenBank/DDBJ databases">
        <title>Sporosarcina sp. nov., isolated from Korean traditional fermented seafood 'Jeotgal'.</title>
        <authorList>
            <person name="Yang A.I."/>
            <person name="Shin N.-R."/>
        </authorList>
    </citation>
    <scope>NUCLEOTIDE SEQUENCE [LARGE SCALE GENOMIC DNA]</scope>
    <source>
        <strain evidence="2 3">KCTC13119</strain>
    </source>
</reference>
<dbReference type="EMBL" id="JAUBDI010000034">
    <property type="protein sequence ID" value="MDW0115226.1"/>
    <property type="molecule type" value="Genomic_DNA"/>
</dbReference>
<dbReference type="SUPFAM" id="SSF55811">
    <property type="entry name" value="Nudix"/>
    <property type="match status" value="1"/>
</dbReference>
<dbReference type="Pfam" id="PF00293">
    <property type="entry name" value="NUDIX"/>
    <property type="match status" value="1"/>
</dbReference>
<feature type="domain" description="Nudix hydrolase" evidence="1">
    <location>
        <begin position="28"/>
        <end position="163"/>
    </location>
</feature>
<dbReference type="PROSITE" id="PS51462">
    <property type="entry name" value="NUDIX"/>
    <property type="match status" value="1"/>
</dbReference>
<dbReference type="Gene3D" id="3.90.79.10">
    <property type="entry name" value="Nucleoside Triphosphate Pyrophosphohydrolase"/>
    <property type="match status" value="1"/>
</dbReference>
<name>A0ABU4GE92_9BACL</name>
<dbReference type="PANTHER" id="PTHR10885:SF0">
    <property type="entry name" value="ISOPENTENYL-DIPHOSPHATE DELTA-ISOMERASE"/>
    <property type="match status" value="1"/>
</dbReference>
<dbReference type="CDD" id="cd04692">
    <property type="entry name" value="NUDIX_Hydrolase"/>
    <property type="match status" value="1"/>
</dbReference>